<dbReference type="PANTHER" id="PTHR42813">
    <property type="entry name" value="ZINC-TYPE ALCOHOL DEHYDROGENASE-LIKE"/>
    <property type="match status" value="1"/>
</dbReference>
<dbReference type="SUPFAM" id="SSF51735">
    <property type="entry name" value="NAD(P)-binding Rossmann-fold domains"/>
    <property type="match status" value="1"/>
</dbReference>
<keyword evidence="4" id="KW-0862">Zinc</keyword>
<proteinExistence type="inferred from homology"/>
<dbReference type="GO" id="GO:0046872">
    <property type="term" value="F:metal ion binding"/>
    <property type="evidence" value="ECO:0007669"/>
    <property type="project" value="UniProtKB-KW"/>
</dbReference>
<gene>
    <name evidence="6" type="ORF">OHA22_43735</name>
</gene>
<reference evidence="6" key="1">
    <citation type="submission" date="2022-10" db="EMBL/GenBank/DDBJ databases">
        <title>The complete genomes of actinobacterial strains from the NBC collection.</title>
        <authorList>
            <person name="Joergensen T.S."/>
            <person name="Alvarez Arevalo M."/>
            <person name="Sterndorff E.B."/>
            <person name="Faurdal D."/>
            <person name="Vuksanovic O."/>
            <person name="Mourched A.-S."/>
            <person name="Charusanti P."/>
            <person name="Shaw S."/>
            <person name="Blin K."/>
            <person name="Weber T."/>
        </authorList>
    </citation>
    <scope>NUCLEOTIDE SEQUENCE</scope>
    <source>
        <strain evidence="6">NBC_00093</strain>
    </source>
</reference>
<evidence type="ECO:0000256" key="2">
    <source>
        <dbReference type="ARBA" id="ARBA00008072"/>
    </source>
</evidence>
<dbReference type="AlphaFoldDB" id="A0AAU2ABV6"/>
<dbReference type="EMBL" id="CP108222">
    <property type="protein sequence ID" value="WTT21962.1"/>
    <property type="molecule type" value="Genomic_DNA"/>
</dbReference>
<comment type="cofactor">
    <cofactor evidence="1">
        <name>Zn(2+)</name>
        <dbReference type="ChEBI" id="CHEBI:29105"/>
    </cofactor>
</comment>
<keyword evidence="3" id="KW-0479">Metal-binding</keyword>
<dbReference type="InterPro" id="IPR036291">
    <property type="entry name" value="NAD(P)-bd_dom_sf"/>
</dbReference>
<dbReference type="Gene3D" id="3.90.180.10">
    <property type="entry name" value="Medium-chain alcohol dehydrogenases, catalytic domain"/>
    <property type="match status" value="1"/>
</dbReference>
<dbReference type="InterPro" id="IPR013154">
    <property type="entry name" value="ADH-like_N"/>
</dbReference>
<dbReference type="SUPFAM" id="SSF50129">
    <property type="entry name" value="GroES-like"/>
    <property type="match status" value="1"/>
</dbReference>
<dbReference type="SMART" id="SM00829">
    <property type="entry name" value="PKS_ER"/>
    <property type="match status" value="1"/>
</dbReference>
<dbReference type="PANTHER" id="PTHR42813:SF4">
    <property type="entry name" value="NADP-DEPENDENT ISOPROPANOL DEHYDROGENASE"/>
    <property type="match status" value="1"/>
</dbReference>
<evidence type="ECO:0000256" key="1">
    <source>
        <dbReference type="ARBA" id="ARBA00001947"/>
    </source>
</evidence>
<accession>A0AAU2ABV6</accession>
<name>A0AAU2ABV6_9ACTN</name>
<dbReference type="InterPro" id="IPR020843">
    <property type="entry name" value="ER"/>
</dbReference>
<protein>
    <submittedName>
        <fullName evidence="6">NAD(P)-dependent alcohol dehydrogenase</fullName>
    </submittedName>
</protein>
<evidence type="ECO:0000259" key="5">
    <source>
        <dbReference type="SMART" id="SM00829"/>
    </source>
</evidence>
<evidence type="ECO:0000256" key="4">
    <source>
        <dbReference type="ARBA" id="ARBA00022833"/>
    </source>
</evidence>
<sequence>MSKTMRGYAMLHIGATGWVEKPVPECGPRDAILKPLVLAPCTTDVHTVWDGALGERHNMVLGHECCAEVVEVGALVRDFKVGDKVVVPAVTPDWSSPEAQAGLSSHSGGTLNGWKYSNTEDGVFSEYFACNDADGNLARVPDGVSLEETIMLSDMVPPGFSCVELADVQFGDTVLVIGVGPVGLMAVAASMLRGAARVIAVGSRPATLTAAKNYGASDVIDYKVGSIEEQVMELTNGRGVDRVCICGGDGDTFTAAVRSVKPGGKIGSVIAMNMNDTITIPSADWGFGMANKQIVGGAMLGGRLRLEKLGALLSSGRLDVSPLITHRFKGWERVEECLTLAHNKPDDLIKSVVTL</sequence>
<dbReference type="Pfam" id="PF08240">
    <property type="entry name" value="ADH_N"/>
    <property type="match status" value="1"/>
</dbReference>
<feature type="domain" description="Enoyl reductase (ER)" evidence="5">
    <location>
        <begin position="14"/>
        <end position="353"/>
    </location>
</feature>
<organism evidence="6">
    <name type="scientific">Streptomyces sp. NBC_00093</name>
    <dbReference type="NCBI Taxonomy" id="2975649"/>
    <lineage>
        <taxon>Bacteria</taxon>
        <taxon>Bacillati</taxon>
        <taxon>Actinomycetota</taxon>
        <taxon>Actinomycetes</taxon>
        <taxon>Kitasatosporales</taxon>
        <taxon>Streptomycetaceae</taxon>
        <taxon>Streptomyces</taxon>
    </lineage>
</organism>
<dbReference type="CDD" id="cd08285">
    <property type="entry name" value="NADP_ADH"/>
    <property type="match status" value="1"/>
</dbReference>
<comment type="similarity">
    <text evidence="2">Belongs to the zinc-containing alcohol dehydrogenase family.</text>
</comment>
<dbReference type="InterPro" id="IPR011032">
    <property type="entry name" value="GroES-like_sf"/>
</dbReference>
<dbReference type="GO" id="GO:0016491">
    <property type="term" value="F:oxidoreductase activity"/>
    <property type="evidence" value="ECO:0007669"/>
    <property type="project" value="InterPro"/>
</dbReference>
<evidence type="ECO:0000313" key="6">
    <source>
        <dbReference type="EMBL" id="WTT21962.1"/>
    </source>
</evidence>
<evidence type="ECO:0000256" key="3">
    <source>
        <dbReference type="ARBA" id="ARBA00022723"/>
    </source>
</evidence>
<dbReference type="Gene3D" id="3.40.50.720">
    <property type="entry name" value="NAD(P)-binding Rossmann-like Domain"/>
    <property type="match status" value="1"/>
</dbReference>
<dbReference type="InterPro" id="IPR013149">
    <property type="entry name" value="ADH-like_C"/>
</dbReference>
<dbReference type="Pfam" id="PF00107">
    <property type="entry name" value="ADH_zinc_N"/>
    <property type="match status" value="1"/>
</dbReference>